<sequence>MDYHSTPTFGAVLIGGDSIKPTVLKDRVLSYLSSAEGEACVDAEGVSRMKKKTLGELVSAFENNEELAINLVTAGLYGYRFTDIPETLQEISEADLIQRYREFFIGRTPVLSYVYPEDSNKENDAENKEFNE</sequence>
<dbReference type="AlphaFoldDB" id="A0A645HMK4"/>
<reference evidence="1" key="1">
    <citation type="submission" date="2019-08" db="EMBL/GenBank/DDBJ databases">
        <authorList>
            <person name="Kucharzyk K."/>
            <person name="Murdoch R.W."/>
            <person name="Higgins S."/>
            <person name="Loffler F."/>
        </authorList>
    </citation>
    <scope>NUCLEOTIDE SEQUENCE</scope>
</reference>
<evidence type="ECO:0008006" key="2">
    <source>
        <dbReference type="Google" id="ProtNLM"/>
    </source>
</evidence>
<dbReference type="SUPFAM" id="SSF63411">
    <property type="entry name" value="LuxS/MPP-like metallohydrolase"/>
    <property type="match status" value="1"/>
</dbReference>
<dbReference type="GO" id="GO:0046872">
    <property type="term" value="F:metal ion binding"/>
    <property type="evidence" value="ECO:0007669"/>
    <property type="project" value="InterPro"/>
</dbReference>
<gene>
    <name evidence="1" type="ORF">SDC9_187585</name>
</gene>
<protein>
    <recommendedName>
        <fullName evidence="2">Peptidase M16 C-terminal domain-containing protein</fullName>
    </recommendedName>
</protein>
<accession>A0A645HMK4</accession>
<dbReference type="InterPro" id="IPR011249">
    <property type="entry name" value="Metalloenz_LuxS/M16"/>
</dbReference>
<proteinExistence type="predicted"/>
<evidence type="ECO:0000313" key="1">
    <source>
        <dbReference type="EMBL" id="MPN40050.1"/>
    </source>
</evidence>
<organism evidence="1">
    <name type="scientific">bioreactor metagenome</name>
    <dbReference type="NCBI Taxonomy" id="1076179"/>
    <lineage>
        <taxon>unclassified sequences</taxon>
        <taxon>metagenomes</taxon>
        <taxon>ecological metagenomes</taxon>
    </lineage>
</organism>
<name>A0A645HMK4_9ZZZZ</name>
<dbReference type="Gene3D" id="3.30.830.10">
    <property type="entry name" value="Metalloenzyme, LuxS/M16 peptidase-like"/>
    <property type="match status" value="1"/>
</dbReference>
<dbReference type="EMBL" id="VSSQ01096224">
    <property type="protein sequence ID" value="MPN40050.1"/>
    <property type="molecule type" value="Genomic_DNA"/>
</dbReference>
<comment type="caution">
    <text evidence="1">The sequence shown here is derived from an EMBL/GenBank/DDBJ whole genome shotgun (WGS) entry which is preliminary data.</text>
</comment>